<protein>
    <recommendedName>
        <fullName evidence="2 7">Site-specific DNA-methyltransferase (adenine-specific)</fullName>
        <ecNumber evidence="2 7">2.1.1.72</ecNumber>
    </recommendedName>
</protein>
<dbReference type="GO" id="GO:0032259">
    <property type="term" value="P:methylation"/>
    <property type="evidence" value="ECO:0007669"/>
    <property type="project" value="UniProtKB-KW"/>
</dbReference>
<name>A0A4U8TNX2_9HELI</name>
<dbReference type="Proteomes" id="UP000029707">
    <property type="component" value="Unassembled WGS sequence"/>
</dbReference>
<keyword evidence="3 7" id="KW-0489">Methyltransferase</keyword>
<evidence type="ECO:0000256" key="3">
    <source>
        <dbReference type="ARBA" id="ARBA00022603"/>
    </source>
</evidence>
<keyword evidence="9" id="KW-1185">Reference proteome</keyword>
<dbReference type="InterPro" id="IPR012327">
    <property type="entry name" value="MeTrfase_D12"/>
</dbReference>
<dbReference type="PROSITE" id="PS00092">
    <property type="entry name" value="N6_MTASE"/>
    <property type="match status" value="1"/>
</dbReference>
<dbReference type="AlphaFoldDB" id="A0A4U8TNX2"/>
<dbReference type="PIRSF" id="PIRSF000398">
    <property type="entry name" value="M_m6A_EcoRV"/>
    <property type="match status" value="1"/>
</dbReference>
<evidence type="ECO:0000256" key="6">
    <source>
        <dbReference type="ARBA" id="ARBA00047942"/>
    </source>
</evidence>
<dbReference type="PANTHER" id="PTHR30481:SF3">
    <property type="entry name" value="DNA ADENINE METHYLASE"/>
    <property type="match status" value="1"/>
</dbReference>
<dbReference type="Gene3D" id="1.10.1020.10">
    <property type="entry name" value="Adenine-specific Methyltransferase, Domain 2"/>
    <property type="match status" value="1"/>
</dbReference>
<reference evidence="8 9" key="1">
    <citation type="journal article" date="2014" name="Genome Announc.">
        <title>Draft genome sequences of eight enterohepatic helicobacter species isolated from both laboratory and wild rodents.</title>
        <authorList>
            <person name="Sheh A."/>
            <person name="Shen Z."/>
            <person name="Fox J.G."/>
        </authorList>
    </citation>
    <scope>NUCLEOTIDE SEQUENCE [LARGE SCALE GENOMIC DNA]</scope>
    <source>
        <strain evidence="8 9">MIT 01-6451</strain>
    </source>
</reference>
<comment type="caution">
    <text evidence="8">The sequence shown here is derived from an EMBL/GenBank/DDBJ whole genome shotgun (WGS) entry which is preliminary data.</text>
</comment>
<dbReference type="RefSeq" id="WP_052061017.1">
    <property type="nucleotide sequence ID" value="NZ_CAJUDB010000017.1"/>
</dbReference>
<dbReference type="GO" id="GO:0009307">
    <property type="term" value="P:DNA restriction-modification system"/>
    <property type="evidence" value="ECO:0007669"/>
    <property type="project" value="InterPro"/>
</dbReference>
<sequence>MTMQTIFSQNKANHLIRSPLFYVGDKYKLMPQLKRLFPSKIQTYIEPFVGGGSSFLNTQAQNYLLNDVDSYIIALHKFLSDSAQNPLFLTQIFNLIESYSLSCSLKNIIPPKSLREAHKKTYFAKFNKESYLKLRNEFNANKKDMLKLYMLLIYGFNRMLRFNAKGDFNLPVGNVDFNHNVLKALKDYFRFIQDKNIVFSNADYRDFLLSIPLQKGDFIYLDPPYLISGSEYNKLWNETLESHLYELLEKLDSQGIAWGLSNLLTHKGKTNTLLKDFSKKYLTYTIQSNYISFNDNSIKKDSVEVYVTNVK</sequence>
<comment type="similarity">
    <text evidence="1 7">Belongs to the N(4)/N(6)-methyltransferase family.</text>
</comment>
<dbReference type="SUPFAM" id="SSF53335">
    <property type="entry name" value="S-adenosyl-L-methionine-dependent methyltransferases"/>
    <property type="match status" value="1"/>
</dbReference>
<dbReference type="STRING" id="425400.LS65_02795"/>
<dbReference type="Pfam" id="PF02086">
    <property type="entry name" value="MethyltransfD12"/>
    <property type="match status" value="1"/>
</dbReference>
<dbReference type="GO" id="GO:0043565">
    <property type="term" value="F:sequence-specific DNA binding"/>
    <property type="evidence" value="ECO:0007669"/>
    <property type="project" value="TreeGrafter"/>
</dbReference>
<dbReference type="InterPro" id="IPR002052">
    <property type="entry name" value="DNA_methylase_N6_adenine_CS"/>
</dbReference>
<dbReference type="Gene3D" id="3.40.50.150">
    <property type="entry name" value="Vaccinia Virus protein VP39"/>
    <property type="match status" value="1"/>
</dbReference>
<dbReference type="PRINTS" id="PR00505">
    <property type="entry name" value="D12N6MTFRASE"/>
</dbReference>
<evidence type="ECO:0000256" key="1">
    <source>
        <dbReference type="ARBA" id="ARBA00006594"/>
    </source>
</evidence>
<keyword evidence="4 7" id="KW-0808">Transferase</keyword>
<dbReference type="OrthoDB" id="9805629at2"/>
<comment type="catalytic activity">
    <reaction evidence="6 7">
        <text>a 2'-deoxyadenosine in DNA + S-adenosyl-L-methionine = an N(6)-methyl-2'-deoxyadenosine in DNA + S-adenosyl-L-homocysteine + H(+)</text>
        <dbReference type="Rhea" id="RHEA:15197"/>
        <dbReference type="Rhea" id="RHEA-COMP:12418"/>
        <dbReference type="Rhea" id="RHEA-COMP:12419"/>
        <dbReference type="ChEBI" id="CHEBI:15378"/>
        <dbReference type="ChEBI" id="CHEBI:57856"/>
        <dbReference type="ChEBI" id="CHEBI:59789"/>
        <dbReference type="ChEBI" id="CHEBI:90615"/>
        <dbReference type="ChEBI" id="CHEBI:90616"/>
        <dbReference type="EC" id="2.1.1.72"/>
    </reaction>
</comment>
<evidence type="ECO:0000256" key="7">
    <source>
        <dbReference type="RuleBase" id="RU361257"/>
    </source>
</evidence>
<evidence type="ECO:0000256" key="4">
    <source>
        <dbReference type="ARBA" id="ARBA00022679"/>
    </source>
</evidence>
<dbReference type="PANTHER" id="PTHR30481">
    <property type="entry name" value="DNA ADENINE METHYLASE"/>
    <property type="match status" value="1"/>
</dbReference>
<dbReference type="EC" id="2.1.1.72" evidence="2 7"/>
<dbReference type="GO" id="GO:0006298">
    <property type="term" value="P:mismatch repair"/>
    <property type="evidence" value="ECO:0007669"/>
    <property type="project" value="TreeGrafter"/>
</dbReference>
<gene>
    <name evidence="8" type="ORF">LS65_007715</name>
</gene>
<proteinExistence type="inferred from homology"/>
<dbReference type="GO" id="GO:0009007">
    <property type="term" value="F:site-specific DNA-methyltransferase (adenine-specific) activity"/>
    <property type="evidence" value="ECO:0007669"/>
    <property type="project" value="UniProtKB-UniRule"/>
</dbReference>
<dbReference type="InterPro" id="IPR029063">
    <property type="entry name" value="SAM-dependent_MTases_sf"/>
</dbReference>
<dbReference type="InterPro" id="IPR012263">
    <property type="entry name" value="M_m6A_EcoRV"/>
</dbReference>
<evidence type="ECO:0000313" key="8">
    <source>
        <dbReference type="EMBL" id="TLE00568.1"/>
    </source>
</evidence>
<dbReference type="InterPro" id="IPR023095">
    <property type="entry name" value="Ade_MeTrfase_dom_2"/>
</dbReference>
<evidence type="ECO:0000256" key="2">
    <source>
        <dbReference type="ARBA" id="ARBA00011900"/>
    </source>
</evidence>
<dbReference type="EMBL" id="JRMQ02000011">
    <property type="protein sequence ID" value="TLE00568.1"/>
    <property type="molecule type" value="Genomic_DNA"/>
</dbReference>
<evidence type="ECO:0000313" key="9">
    <source>
        <dbReference type="Proteomes" id="UP000029707"/>
    </source>
</evidence>
<dbReference type="NCBIfam" id="TIGR00571">
    <property type="entry name" value="dam"/>
    <property type="match status" value="1"/>
</dbReference>
<evidence type="ECO:0000256" key="5">
    <source>
        <dbReference type="ARBA" id="ARBA00022691"/>
    </source>
</evidence>
<accession>A0A4U8TNX2</accession>
<keyword evidence="5 7" id="KW-0949">S-adenosyl-L-methionine</keyword>
<organism evidence="8 9">
    <name type="scientific">Helicobacter japonicus</name>
    <dbReference type="NCBI Taxonomy" id="425400"/>
    <lineage>
        <taxon>Bacteria</taxon>
        <taxon>Pseudomonadati</taxon>
        <taxon>Campylobacterota</taxon>
        <taxon>Epsilonproteobacteria</taxon>
        <taxon>Campylobacterales</taxon>
        <taxon>Helicobacteraceae</taxon>
        <taxon>Helicobacter</taxon>
    </lineage>
</organism>
<dbReference type="GO" id="GO:1904047">
    <property type="term" value="F:S-adenosyl-L-methionine binding"/>
    <property type="evidence" value="ECO:0007669"/>
    <property type="project" value="TreeGrafter"/>
</dbReference>